<evidence type="ECO:0000259" key="2">
    <source>
        <dbReference type="Pfam" id="PF01167"/>
    </source>
</evidence>
<evidence type="ECO:0000313" key="4">
    <source>
        <dbReference type="Proteomes" id="UP000663879"/>
    </source>
</evidence>
<reference evidence="3" key="1">
    <citation type="submission" date="2021-02" db="EMBL/GenBank/DDBJ databases">
        <authorList>
            <person name="Nowell W R."/>
        </authorList>
    </citation>
    <scope>NUCLEOTIDE SEQUENCE</scope>
    <source>
        <strain evidence="3">Ploen Becks lab</strain>
    </source>
</reference>
<accession>A0A813M2M0</accession>
<dbReference type="EMBL" id="CAJNOC010000107">
    <property type="protein sequence ID" value="CAF0715602.1"/>
    <property type="molecule type" value="Genomic_DNA"/>
</dbReference>
<comment type="caution">
    <text evidence="3">The sequence shown here is derived from an EMBL/GenBank/DDBJ whole genome shotgun (WGS) entry which is preliminary data.</text>
</comment>
<dbReference type="PANTHER" id="PTHR16517">
    <property type="entry name" value="TUBBY-RELATED"/>
    <property type="match status" value="1"/>
</dbReference>
<dbReference type="PRINTS" id="PR01573">
    <property type="entry name" value="SUPERTUBBY"/>
</dbReference>
<dbReference type="Proteomes" id="UP000663879">
    <property type="component" value="Unassembled WGS sequence"/>
</dbReference>
<name>A0A813M2M0_9BILA</name>
<protein>
    <recommendedName>
        <fullName evidence="2">Tubby C-terminal domain-containing protein</fullName>
    </recommendedName>
</protein>
<organism evidence="3 4">
    <name type="scientific">Brachionus calyciflorus</name>
    <dbReference type="NCBI Taxonomy" id="104777"/>
    <lineage>
        <taxon>Eukaryota</taxon>
        <taxon>Metazoa</taxon>
        <taxon>Spiralia</taxon>
        <taxon>Gnathifera</taxon>
        <taxon>Rotifera</taxon>
        <taxon>Eurotatoria</taxon>
        <taxon>Monogononta</taxon>
        <taxon>Pseudotrocha</taxon>
        <taxon>Ploima</taxon>
        <taxon>Brachionidae</taxon>
        <taxon>Brachionus</taxon>
    </lineage>
</organism>
<dbReference type="InterPro" id="IPR000007">
    <property type="entry name" value="Tubby_C"/>
</dbReference>
<sequence length="368" mass="43121">MEILSFSNDIRPGTLKVTGRDLNYSNNLTILKNETKNYHQIKIKTIRPSRHEISRCSFQDDDDDREIETSSSNESEIEEIKTDDSFKSLKNFNTKDKSNHEKLPKINTFIRDLDIDSEKKYFDLLYLDQAKFLISSCPKNSLVRCKIKVVKNFYTEYFLYLEDKENSNEPLCFTRRKKSLASSAYSFKTKGKNNEVIKLGELHSNLKRNKYALIGCYDSEESEFEDLNNEEIKNNNHHESEKLNKNYFSLFFNNKMMGDLRPKEIFMEMNMYQENLAIMTTNKIFLKEQLLTKRPEYDPESKTFIMDFNGRAELPSTNNIQLILKDDTNKKVALQIGKLKEKTYSLDFSYPFSIFSAFGLAVSCLSHN</sequence>
<dbReference type="AlphaFoldDB" id="A0A813M2M0"/>
<gene>
    <name evidence="3" type="ORF">OXX778_LOCUS1600</name>
</gene>
<dbReference type="SUPFAM" id="SSF54518">
    <property type="entry name" value="Tubby C-terminal domain-like"/>
    <property type="match status" value="1"/>
</dbReference>
<dbReference type="OrthoDB" id="8775810at2759"/>
<dbReference type="Gene3D" id="3.20.90.10">
    <property type="entry name" value="Tubby Protein, Chain A"/>
    <property type="match status" value="1"/>
</dbReference>
<evidence type="ECO:0000256" key="1">
    <source>
        <dbReference type="ARBA" id="ARBA00007129"/>
    </source>
</evidence>
<dbReference type="Pfam" id="PF01167">
    <property type="entry name" value="Tub"/>
    <property type="match status" value="1"/>
</dbReference>
<dbReference type="PANTHER" id="PTHR16517:SF7">
    <property type="entry name" value="PROTEIN KING TUBBY"/>
    <property type="match status" value="1"/>
</dbReference>
<keyword evidence="4" id="KW-1185">Reference proteome</keyword>
<evidence type="ECO:0000313" key="3">
    <source>
        <dbReference type="EMBL" id="CAF0715602.1"/>
    </source>
</evidence>
<comment type="similarity">
    <text evidence="1">Belongs to the TUB family.</text>
</comment>
<dbReference type="InterPro" id="IPR025659">
    <property type="entry name" value="Tubby-like_C"/>
</dbReference>
<feature type="domain" description="Tubby C-terminal" evidence="2">
    <location>
        <begin position="135"/>
        <end position="365"/>
    </location>
</feature>
<proteinExistence type="inferred from homology"/>